<dbReference type="InterPro" id="IPR040079">
    <property type="entry name" value="Glutathione_S-Trfase"/>
</dbReference>
<evidence type="ECO:0000313" key="3">
    <source>
        <dbReference type="EMBL" id="KAL0471961.1"/>
    </source>
</evidence>
<dbReference type="SFLD" id="SFLDG01148">
    <property type="entry name" value="Xi_(cytGST)"/>
    <property type="match status" value="1"/>
</dbReference>
<dbReference type="Pfam" id="PF13410">
    <property type="entry name" value="GST_C_2"/>
    <property type="match status" value="1"/>
</dbReference>
<proteinExistence type="inferred from homology"/>
<dbReference type="EMBL" id="JAVLET010000003">
    <property type="protein sequence ID" value="KAL0471961.1"/>
    <property type="molecule type" value="Genomic_DNA"/>
</dbReference>
<dbReference type="SUPFAM" id="SSF52833">
    <property type="entry name" value="Thioredoxin-like"/>
    <property type="match status" value="1"/>
</dbReference>
<accession>A0ABR3DH08</accession>
<evidence type="ECO:0000256" key="1">
    <source>
        <dbReference type="ARBA" id="ARBA00007409"/>
    </source>
</evidence>
<dbReference type="PANTHER" id="PTHR32419">
    <property type="entry name" value="GLUTATHIONYL-HYDROQUINONE REDUCTASE"/>
    <property type="match status" value="1"/>
</dbReference>
<dbReference type="InterPro" id="IPR047047">
    <property type="entry name" value="GST_Omega-like_C"/>
</dbReference>
<dbReference type="SFLD" id="SFLDS00019">
    <property type="entry name" value="Glutathione_Transferase_(cytos"/>
    <property type="match status" value="1"/>
</dbReference>
<dbReference type="Gene3D" id="1.20.1050.10">
    <property type="match status" value="1"/>
</dbReference>
<protein>
    <submittedName>
        <fullName evidence="3">Glutathione S-transferase</fullName>
    </submittedName>
</protein>
<sequence length="421" mass="48057">MSLRFRLNLAAVRSPTTLLLPRSIISSSLVSTVVVRTSTRNISTLLQPFPLPHTTTPNNLATITTKRTLNTTTPTMATSDSITNWVDPNDRTGEFKRQVSSFRSFISRSDPSSPFPPEKGRYHLYVSYACPWATRALIVRKLKGLEDIISFSSVHWHMGPLGWRFPLAEEGKEGGDAAGDQVVPDPVGGKQYMREVYFGVEPEYNARFTVPVLFDKKEGRIVNNESSEIVRMLGSEFNEIVEDAKAKELDLYPEDLRAEIDEVNEWVYHDINNGVYKSGFATTQEAYERNVTKLFEGLDKVEKHLKEVQAKGKGEYWFGERLTEVDVRLFPTIIRFDPVYVQHFKCNLRDIRSGYPAIHRWMRHLYWNVPAFRETTNFLHIKKHYTCSHPQINPKGITPLGPVPDILPLDEEVEAVKAAKN</sequence>
<dbReference type="InterPro" id="IPR036282">
    <property type="entry name" value="Glutathione-S-Trfase_C_sf"/>
</dbReference>
<dbReference type="SFLD" id="SFLDG01206">
    <property type="entry name" value="Xi.1"/>
    <property type="match status" value="1"/>
</dbReference>
<dbReference type="Pfam" id="PF13409">
    <property type="entry name" value="GST_N_2"/>
    <property type="match status" value="1"/>
</dbReference>
<dbReference type="InterPro" id="IPR004045">
    <property type="entry name" value="Glutathione_S-Trfase_N"/>
</dbReference>
<dbReference type="InterPro" id="IPR016639">
    <property type="entry name" value="GST_Omega/GSH"/>
</dbReference>
<dbReference type="CDD" id="cd03190">
    <property type="entry name" value="GST_C_Omega_like"/>
    <property type="match status" value="1"/>
</dbReference>
<dbReference type="Gene3D" id="3.40.30.10">
    <property type="entry name" value="Glutaredoxin"/>
    <property type="match status" value="1"/>
</dbReference>
<feature type="domain" description="GST C-terminal" evidence="2">
    <location>
        <begin position="253"/>
        <end position="385"/>
    </location>
</feature>
<gene>
    <name evidence="3" type="ORF">QR685DRAFT_520649</name>
</gene>
<dbReference type="PANTHER" id="PTHR32419:SF6">
    <property type="entry name" value="GLUTATHIONE S-TRANSFERASE OMEGA-LIKE 1-RELATED"/>
    <property type="match status" value="1"/>
</dbReference>
<dbReference type="InterPro" id="IPR010987">
    <property type="entry name" value="Glutathione-S-Trfase_C-like"/>
</dbReference>
<dbReference type="SUPFAM" id="SSF47616">
    <property type="entry name" value="GST C-terminal domain-like"/>
    <property type="match status" value="1"/>
</dbReference>
<reference evidence="3 4" key="1">
    <citation type="submission" date="2023-09" db="EMBL/GenBank/DDBJ databases">
        <title>Multi-omics analysis of a traditional fermented food reveals byproduct-associated fungal strains for waste-to-food upcycling.</title>
        <authorList>
            <consortium name="Lawrence Berkeley National Laboratory"/>
            <person name="Rekdal V.M."/>
            <person name="Villalobos-Escobedo J.M."/>
            <person name="Rodriguez-Valeron N."/>
            <person name="Garcia M.O."/>
            <person name="Vasquez D.P."/>
            <person name="Damayanti I."/>
            <person name="Sorensen P.M."/>
            <person name="Baidoo E.E."/>
            <person name="De Carvalho A.C."/>
            <person name="Riley R."/>
            <person name="Lipzen A."/>
            <person name="He G."/>
            <person name="Yan M."/>
            <person name="Haridas S."/>
            <person name="Daum C."/>
            <person name="Yoshinaga Y."/>
            <person name="Ng V."/>
            <person name="Grigoriev I.V."/>
            <person name="Munk R."/>
            <person name="Nuraida L."/>
            <person name="Wijaya C.H."/>
            <person name="Morales P.-C."/>
            <person name="Keasling J.D."/>
        </authorList>
    </citation>
    <scope>NUCLEOTIDE SEQUENCE [LARGE SCALE GENOMIC DNA]</scope>
    <source>
        <strain evidence="3 4">FGSC 2613</strain>
    </source>
</reference>
<organism evidence="3 4">
    <name type="scientific">Neurospora intermedia</name>
    <dbReference type="NCBI Taxonomy" id="5142"/>
    <lineage>
        <taxon>Eukaryota</taxon>
        <taxon>Fungi</taxon>
        <taxon>Dikarya</taxon>
        <taxon>Ascomycota</taxon>
        <taxon>Pezizomycotina</taxon>
        <taxon>Sordariomycetes</taxon>
        <taxon>Sordariomycetidae</taxon>
        <taxon>Sordariales</taxon>
        <taxon>Sordariaceae</taxon>
        <taxon>Neurospora</taxon>
    </lineage>
</organism>
<dbReference type="PROSITE" id="PS50405">
    <property type="entry name" value="GST_CTER"/>
    <property type="match status" value="1"/>
</dbReference>
<name>A0ABR3DH08_NEUIN</name>
<evidence type="ECO:0000313" key="4">
    <source>
        <dbReference type="Proteomes" id="UP001451303"/>
    </source>
</evidence>
<keyword evidence="4" id="KW-1185">Reference proteome</keyword>
<dbReference type="Proteomes" id="UP001451303">
    <property type="component" value="Unassembled WGS sequence"/>
</dbReference>
<comment type="caution">
    <text evidence="3">The sequence shown here is derived from an EMBL/GenBank/DDBJ whole genome shotgun (WGS) entry which is preliminary data.</text>
</comment>
<dbReference type="InterPro" id="IPR036249">
    <property type="entry name" value="Thioredoxin-like_sf"/>
</dbReference>
<evidence type="ECO:0000259" key="2">
    <source>
        <dbReference type="PROSITE" id="PS50405"/>
    </source>
</evidence>
<comment type="similarity">
    <text evidence="1">Belongs to the GST superfamily.</text>
</comment>